<sequence length="293" mass="32430">MTPEEQELIFFSAQGAFFGIVTSIVTITGYGAFALGTGVAGPFANIEILGTTTNHPTNLLDHNLCLLHLGCLLHWQPSSHIQYTFMRTLEGGIAAQIEASNQKTLVWEYMPGWPTTINLLLSDCIVVWRAWILFQDDKLWKLLLAVLMFANIAINIADCIWDNIEVTIEVSSSTILDWLSGLISLAVNIHCDSVDCVESMSVYVVFILLDTYTAVDLGFSQAMEIITAMSIVVAEAQLSLKLTIIMKPKLAVAVEKHHDHVALAENLSIGQVRQVLGLEIVHKFRKELEIVGY</sequence>
<protein>
    <submittedName>
        <fullName evidence="2">Uncharacterized protein</fullName>
    </submittedName>
</protein>
<evidence type="ECO:0000313" key="3">
    <source>
        <dbReference type="Proteomes" id="UP000799118"/>
    </source>
</evidence>
<keyword evidence="1" id="KW-0812">Transmembrane</keyword>
<feature type="transmembrane region" description="Helical" evidence="1">
    <location>
        <begin position="9"/>
        <end position="33"/>
    </location>
</feature>
<evidence type="ECO:0000256" key="1">
    <source>
        <dbReference type="SAM" id="Phobius"/>
    </source>
</evidence>
<keyword evidence="1" id="KW-1133">Transmembrane helix</keyword>
<proteinExistence type="predicted"/>
<keyword evidence="1" id="KW-0472">Membrane</keyword>
<reference evidence="2" key="1">
    <citation type="journal article" date="2019" name="Environ. Microbiol.">
        <title>Fungal ecological strategies reflected in gene transcription - a case study of two litter decomposers.</title>
        <authorList>
            <person name="Barbi F."/>
            <person name="Kohler A."/>
            <person name="Barry K."/>
            <person name="Baskaran P."/>
            <person name="Daum C."/>
            <person name="Fauchery L."/>
            <person name="Ihrmark K."/>
            <person name="Kuo A."/>
            <person name="LaButti K."/>
            <person name="Lipzen A."/>
            <person name="Morin E."/>
            <person name="Grigoriev I.V."/>
            <person name="Henrissat B."/>
            <person name="Lindahl B."/>
            <person name="Martin F."/>
        </authorList>
    </citation>
    <scope>NUCLEOTIDE SEQUENCE</scope>
    <source>
        <strain evidence="2">JB14</strain>
    </source>
</reference>
<evidence type="ECO:0000313" key="2">
    <source>
        <dbReference type="EMBL" id="KAE9405888.1"/>
    </source>
</evidence>
<dbReference type="AlphaFoldDB" id="A0A6A4I995"/>
<accession>A0A6A4I995</accession>
<dbReference type="Proteomes" id="UP000799118">
    <property type="component" value="Unassembled WGS sequence"/>
</dbReference>
<keyword evidence="3" id="KW-1185">Reference proteome</keyword>
<gene>
    <name evidence="2" type="ORF">BT96DRAFT_934626</name>
</gene>
<dbReference type="OrthoDB" id="2744793at2759"/>
<dbReference type="EMBL" id="ML769406">
    <property type="protein sequence ID" value="KAE9405888.1"/>
    <property type="molecule type" value="Genomic_DNA"/>
</dbReference>
<organism evidence="2 3">
    <name type="scientific">Gymnopus androsaceus JB14</name>
    <dbReference type="NCBI Taxonomy" id="1447944"/>
    <lineage>
        <taxon>Eukaryota</taxon>
        <taxon>Fungi</taxon>
        <taxon>Dikarya</taxon>
        <taxon>Basidiomycota</taxon>
        <taxon>Agaricomycotina</taxon>
        <taxon>Agaricomycetes</taxon>
        <taxon>Agaricomycetidae</taxon>
        <taxon>Agaricales</taxon>
        <taxon>Marasmiineae</taxon>
        <taxon>Omphalotaceae</taxon>
        <taxon>Gymnopus</taxon>
    </lineage>
</organism>
<name>A0A6A4I995_9AGAR</name>